<evidence type="ECO:0000256" key="1">
    <source>
        <dbReference type="SAM" id="Phobius"/>
    </source>
</evidence>
<evidence type="ECO:0000313" key="4">
    <source>
        <dbReference type="Proteomes" id="UP000682733"/>
    </source>
</evidence>
<keyword evidence="1" id="KW-1133">Transmembrane helix</keyword>
<protein>
    <submittedName>
        <fullName evidence="3">Uncharacterized protein</fullName>
    </submittedName>
</protein>
<organism evidence="3 4">
    <name type="scientific">Didymodactylos carnosus</name>
    <dbReference type="NCBI Taxonomy" id="1234261"/>
    <lineage>
        <taxon>Eukaryota</taxon>
        <taxon>Metazoa</taxon>
        <taxon>Spiralia</taxon>
        <taxon>Gnathifera</taxon>
        <taxon>Rotifera</taxon>
        <taxon>Eurotatoria</taxon>
        <taxon>Bdelloidea</taxon>
        <taxon>Philodinida</taxon>
        <taxon>Philodinidae</taxon>
        <taxon>Didymodactylos</taxon>
    </lineage>
</organism>
<dbReference type="EMBL" id="CAJOBA010034023">
    <property type="protein sequence ID" value="CAF3976424.1"/>
    <property type="molecule type" value="Genomic_DNA"/>
</dbReference>
<evidence type="ECO:0000313" key="2">
    <source>
        <dbReference type="EMBL" id="CAF1164773.1"/>
    </source>
</evidence>
<name>A0A8S2N4T1_9BILA</name>
<feature type="transmembrane region" description="Helical" evidence="1">
    <location>
        <begin position="81"/>
        <end position="100"/>
    </location>
</feature>
<keyword evidence="1" id="KW-0472">Membrane</keyword>
<feature type="transmembrane region" description="Helical" evidence="1">
    <location>
        <begin position="171"/>
        <end position="194"/>
    </location>
</feature>
<proteinExistence type="predicted"/>
<accession>A0A8S2N4T1</accession>
<reference evidence="3" key="1">
    <citation type="submission" date="2021-02" db="EMBL/GenBank/DDBJ databases">
        <authorList>
            <person name="Nowell W R."/>
        </authorList>
    </citation>
    <scope>NUCLEOTIDE SEQUENCE</scope>
</reference>
<feature type="transmembrane region" description="Helical" evidence="1">
    <location>
        <begin position="112"/>
        <end position="132"/>
    </location>
</feature>
<feature type="transmembrane region" description="Helical" evidence="1">
    <location>
        <begin position="21"/>
        <end position="42"/>
    </location>
</feature>
<dbReference type="Proteomes" id="UP000677228">
    <property type="component" value="Unassembled WGS sequence"/>
</dbReference>
<dbReference type="EMBL" id="CAJNOK010012500">
    <property type="protein sequence ID" value="CAF1164773.1"/>
    <property type="molecule type" value="Genomic_DNA"/>
</dbReference>
<keyword evidence="1" id="KW-0812">Transmembrane</keyword>
<sequence length="224" mass="26019">MHMKAPLIFKNSYHSRMLNSFIYLFPLLDFLLHYSIVIDLGATESLKSLVIRHSSTQLNTSTIELCRLPIRDYIPFTLSDLSLYILFLSIFILVIALESSRKNSIYLYETYLILKLFLAICSLVLLIIYTLVGLKSDFILSPVSSLSTIKAKYNENFINIDKCLIYTKEKISVYTLTILNSFVFIISMECYHSLKLKTPDNKQKTYRDHNENEVLLFDNTIEKP</sequence>
<dbReference type="AlphaFoldDB" id="A0A8S2N4T1"/>
<gene>
    <name evidence="2" type="ORF">OVA965_LOCUS22274</name>
    <name evidence="3" type="ORF">TMI583_LOCUS22987</name>
</gene>
<dbReference type="Proteomes" id="UP000682733">
    <property type="component" value="Unassembled WGS sequence"/>
</dbReference>
<comment type="caution">
    <text evidence="3">The sequence shown here is derived from an EMBL/GenBank/DDBJ whole genome shotgun (WGS) entry which is preliminary data.</text>
</comment>
<evidence type="ECO:0000313" key="3">
    <source>
        <dbReference type="EMBL" id="CAF3976424.1"/>
    </source>
</evidence>